<sequence>MGSSRSPLTLWDLVSWFLTIQFCSKCRNFRVGESSCRDNDEEACPPRVNGAEHSTSTLSSYGLEKDKKLHQTVSEAGTDIDVAREDSEKLLSREESARGERFACSSRALALCNGPLSTAPSVNICDNFLIIVIVMDLQVLLELGKQIIVRGGKISAVFKVQEDLVHHHVRSTCRNFRVGESSCRDYDEEACPPRVNRGEHSTSTLSSYGLEKDKKLHQTVSEAGTDIDVAREDSEKLLARVGESAYHDDDDAQDEEGPLGIEGGEYFTNTGASNDLQNEEKNLLTVADQDTSKTHEAKKAKFTEGIGVENEDLMAFNKGFIKNTGLSLDLSMIRAVFVKKAIHTWRNRLITLVQLILPVLFTILILAPSDEEKAYQEAVEPPLTLDLTPFGKTFIPVTAGLKTTSTGAQMADVYEAQFGTSQTVEKFSETHYDFINYTVKRMAEIGTVNYKKKMIIGLEMIEPSGRETLAATAFFNGQPFHSKAVSVNYMMNALLRTLLNDTFSLQTTLAPLPKEVREHTELLVVTNQLAGFLIAFGINFCMAFLTSSFVYFFIKERQVGAKHLQVVSGVGPVTYWLPTFLWDFINYIVPSLLILLVFVAFSEAAYVADGRFALVILVFIMYGWAVLPFMYLTQFIFKSPPAGVVVVIILNIISGLVTLMAVTVLNMPYMETKDTGEALDGIFSALFPNYNMASCFSNIYTNYLEIEKCADVDCSSPRPSLCCKETCQSIELCAKYNKNYMAWEKPGIGSYLCYMGLQGIVFFLLVMLVEYNVLQKIW</sequence>
<dbReference type="InterPro" id="IPR026082">
    <property type="entry name" value="ABCA"/>
</dbReference>
<keyword evidence="4 5" id="KW-0472">Membrane</keyword>
<feature type="signal peptide" evidence="6">
    <location>
        <begin position="1"/>
        <end position="26"/>
    </location>
</feature>
<dbReference type="InterPro" id="IPR013525">
    <property type="entry name" value="ABC2_TM"/>
</dbReference>
<comment type="subcellular location">
    <subcellularLocation>
        <location evidence="1">Membrane</location>
        <topology evidence="1">Multi-pass membrane protein</topology>
    </subcellularLocation>
</comment>
<evidence type="ECO:0000256" key="2">
    <source>
        <dbReference type="ARBA" id="ARBA00022692"/>
    </source>
</evidence>
<accession>A0AAV4IRF1</accession>
<keyword evidence="8" id="KW-0547">Nucleotide-binding</keyword>
<dbReference type="GO" id="GO:0140359">
    <property type="term" value="F:ABC-type transporter activity"/>
    <property type="evidence" value="ECO:0007669"/>
    <property type="project" value="InterPro"/>
</dbReference>
<evidence type="ECO:0000256" key="4">
    <source>
        <dbReference type="ARBA" id="ARBA00023136"/>
    </source>
</evidence>
<dbReference type="Proteomes" id="UP000762676">
    <property type="component" value="Unassembled WGS sequence"/>
</dbReference>
<evidence type="ECO:0000313" key="8">
    <source>
        <dbReference type="EMBL" id="GFS11827.1"/>
    </source>
</evidence>
<evidence type="ECO:0000313" key="9">
    <source>
        <dbReference type="Proteomes" id="UP000762676"/>
    </source>
</evidence>
<keyword evidence="6" id="KW-0732">Signal</keyword>
<comment type="caution">
    <text evidence="8">The sequence shown here is derived from an EMBL/GenBank/DDBJ whole genome shotgun (WGS) entry which is preliminary data.</text>
</comment>
<dbReference type="Pfam" id="PF12698">
    <property type="entry name" value="ABC2_membrane_3"/>
    <property type="match status" value="1"/>
</dbReference>
<keyword evidence="3 5" id="KW-1133">Transmembrane helix</keyword>
<dbReference type="GO" id="GO:0005524">
    <property type="term" value="F:ATP binding"/>
    <property type="evidence" value="ECO:0007669"/>
    <property type="project" value="UniProtKB-KW"/>
</dbReference>
<proteinExistence type="predicted"/>
<feature type="transmembrane region" description="Helical" evidence="5">
    <location>
        <begin position="612"/>
        <end position="632"/>
    </location>
</feature>
<feature type="transmembrane region" description="Helical" evidence="5">
    <location>
        <begin position="529"/>
        <end position="554"/>
    </location>
</feature>
<keyword evidence="8" id="KW-0067">ATP-binding</keyword>
<evidence type="ECO:0000256" key="6">
    <source>
        <dbReference type="SAM" id="SignalP"/>
    </source>
</evidence>
<keyword evidence="2 5" id="KW-0812">Transmembrane</keyword>
<feature type="transmembrane region" description="Helical" evidence="5">
    <location>
        <begin position="644"/>
        <end position="665"/>
    </location>
</feature>
<organism evidence="8 9">
    <name type="scientific">Elysia marginata</name>
    <dbReference type="NCBI Taxonomy" id="1093978"/>
    <lineage>
        <taxon>Eukaryota</taxon>
        <taxon>Metazoa</taxon>
        <taxon>Spiralia</taxon>
        <taxon>Lophotrochozoa</taxon>
        <taxon>Mollusca</taxon>
        <taxon>Gastropoda</taxon>
        <taxon>Heterobranchia</taxon>
        <taxon>Euthyneura</taxon>
        <taxon>Panpulmonata</taxon>
        <taxon>Sacoglossa</taxon>
        <taxon>Placobranchoidea</taxon>
        <taxon>Plakobranchidae</taxon>
        <taxon>Elysia</taxon>
    </lineage>
</organism>
<feature type="transmembrane region" description="Helical" evidence="5">
    <location>
        <begin position="349"/>
        <end position="367"/>
    </location>
</feature>
<dbReference type="PANTHER" id="PTHR19229:SF250">
    <property type="entry name" value="ABC TRANSPORTER DOMAIN-CONTAINING PROTEIN-RELATED"/>
    <property type="match status" value="1"/>
</dbReference>
<evidence type="ECO:0000256" key="1">
    <source>
        <dbReference type="ARBA" id="ARBA00004141"/>
    </source>
</evidence>
<evidence type="ECO:0000256" key="5">
    <source>
        <dbReference type="SAM" id="Phobius"/>
    </source>
</evidence>
<evidence type="ECO:0000259" key="7">
    <source>
        <dbReference type="Pfam" id="PF12698"/>
    </source>
</evidence>
<protein>
    <submittedName>
        <fullName evidence="8">ATP-binding cassette sub-family A member</fullName>
    </submittedName>
</protein>
<feature type="transmembrane region" description="Helical" evidence="5">
    <location>
        <begin position="584"/>
        <end position="606"/>
    </location>
</feature>
<dbReference type="EMBL" id="BMAT01009686">
    <property type="protein sequence ID" value="GFS11827.1"/>
    <property type="molecule type" value="Genomic_DNA"/>
</dbReference>
<dbReference type="PANTHER" id="PTHR19229">
    <property type="entry name" value="ATP-BINDING CASSETTE TRANSPORTER SUBFAMILY A ABCA"/>
    <property type="match status" value="1"/>
</dbReference>
<keyword evidence="9" id="KW-1185">Reference proteome</keyword>
<feature type="chain" id="PRO_5043977419" evidence="6">
    <location>
        <begin position="27"/>
        <end position="778"/>
    </location>
</feature>
<name>A0AAV4IRF1_9GAST</name>
<feature type="transmembrane region" description="Helical" evidence="5">
    <location>
        <begin position="748"/>
        <end position="769"/>
    </location>
</feature>
<evidence type="ECO:0000256" key="3">
    <source>
        <dbReference type="ARBA" id="ARBA00022989"/>
    </source>
</evidence>
<gene>
    <name evidence="8" type="ORF">ElyMa_004844100</name>
</gene>
<dbReference type="GO" id="GO:0016020">
    <property type="term" value="C:membrane"/>
    <property type="evidence" value="ECO:0007669"/>
    <property type="project" value="UniProtKB-SubCell"/>
</dbReference>
<feature type="domain" description="ABC-2 type transporter transmembrane" evidence="7">
    <location>
        <begin position="351"/>
        <end position="767"/>
    </location>
</feature>
<reference evidence="8 9" key="1">
    <citation type="journal article" date="2021" name="Elife">
        <title>Chloroplast acquisition without the gene transfer in kleptoplastic sea slugs, Plakobranchus ocellatus.</title>
        <authorList>
            <person name="Maeda T."/>
            <person name="Takahashi S."/>
            <person name="Yoshida T."/>
            <person name="Shimamura S."/>
            <person name="Takaki Y."/>
            <person name="Nagai Y."/>
            <person name="Toyoda A."/>
            <person name="Suzuki Y."/>
            <person name="Arimoto A."/>
            <person name="Ishii H."/>
            <person name="Satoh N."/>
            <person name="Nishiyama T."/>
            <person name="Hasebe M."/>
            <person name="Maruyama T."/>
            <person name="Minagawa J."/>
            <person name="Obokata J."/>
            <person name="Shigenobu S."/>
        </authorList>
    </citation>
    <scope>NUCLEOTIDE SEQUENCE [LARGE SCALE GENOMIC DNA]</scope>
</reference>
<dbReference type="AlphaFoldDB" id="A0AAV4IRF1"/>
<dbReference type="GO" id="GO:0005319">
    <property type="term" value="F:lipid transporter activity"/>
    <property type="evidence" value="ECO:0007669"/>
    <property type="project" value="TreeGrafter"/>
</dbReference>